<dbReference type="AlphaFoldDB" id="A0A2S9PMM8"/>
<dbReference type="Pfam" id="PF13466">
    <property type="entry name" value="STAS_2"/>
    <property type="match status" value="1"/>
</dbReference>
<organism evidence="3 4">
    <name type="scientific">Streptomyces solincola</name>
    <dbReference type="NCBI Taxonomy" id="2100817"/>
    <lineage>
        <taxon>Bacteria</taxon>
        <taxon>Bacillati</taxon>
        <taxon>Actinomycetota</taxon>
        <taxon>Actinomycetes</taxon>
        <taxon>Kitasatosporales</taxon>
        <taxon>Streptomycetaceae</taxon>
        <taxon>Streptomyces</taxon>
    </lineage>
</organism>
<proteinExistence type="predicted"/>
<dbReference type="EMBL" id="PVLV01000733">
    <property type="protein sequence ID" value="PRH75666.1"/>
    <property type="molecule type" value="Genomic_DNA"/>
</dbReference>
<dbReference type="Gene3D" id="3.30.750.24">
    <property type="entry name" value="STAS domain"/>
    <property type="match status" value="1"/>
</dbReference>
<keyword evidence="4" id="KW-1185">Reference proteome</keyword>
<dbReference type="OrthoDB" id="4249752at2"/>
<protein>
    <submittedName>
        <fullName evidence="3">Anti-sigma factor antagonist</fullName>
    </submittedName>
</protein>
<dbReference type="InterPro" id="IPR002645">
    <property type="entry name" value="STAS_dom"/>
</dbReference>
<name>A0A2S9PMM8_9ACTN</name>
<dbReference type="InterPro" id="IPR058548">
    <property type="entry name" value="MlaB-like_STAS"/>
</dbReference>
<gene>
    <name evidence="3" type="ORF">C6N75_29755</name>
</gene>
<accession>A0A2S9PMM8</accession>
<dbReference type="InterPro" id="IPR036513">
    <property type="entry name" value="STAS_dom_sf"/>
</dbReference>
<evidence type="ECO:0000259" key="2">
    <source>
        <dbReference type="PROSITE" id="PS50801"/>
    </source>
</evidence>
<dbReference type="RefSeq" id="WP_105871939.1">
    <property type="nucleotide sequence ID" value="NZ_PVLV01000733.1"/>
</dbReference>
<evidence type="ECO:0000313" key="4">
    <source>
        <dbReference type="Proteomes" id="UP000239322"/>
    </source>
</evidence>
<feature type="domain" description="STAS" evidence="2">
    <location>
        <begin position="8"/>
        <end position="103"/>
    </location>
</feature>
<comment type="caution">
    <text evidence="3">The sequence shown here is derived from an EMBL/GenBank/DDBJ whole genome shotgun (WGS) entry which is preliminary data.</text>
</comment>
<dbReference type="CDD" id="cd07043">
    <property type="entry name" value="STAS_anti-anti-sigma_factors"/>
    <property type="match status" value="1"/>
</dbReference>
<dbReference type="Proteomes" id="UP000239322">
    <property type="component" value="Unassembled WGS sequence"/>
</dbReference>
<dbReference type="PROSITE" id="PS50801">
    <property type="entry name" value="STAS"/>
    <property type="match status" value="1"/>
</dbReference>
<feature type="compositionally biased region" description="Low complexity" evidence="1">
    <location>
        <begin position="133"/>
        <end position="143"/>
    </location>
</feature>
<sequence length="143" mass="14635">MSTPPPSLTVTARRTADGIRLELAGELDHETAGGLLTAAREHLTAAGDGPGPPLELGLAGLTDCDSTGLAALLRIRRLVDAAGGRMRLEDRPALLDRMLYLTGTAAYLTGTAEHRTGTADYLGPADGGRDGAAGDCAPADRTS</sequence>
<evidence type="ECO:0000256" key="1">
    <source>
        <dbReference type="SAM" id="MobiDB-lite"/>
    </source>
</evidence>
<dbReference type="SUPFAM" id="SSF52091">
    <property type="entry name" value="SpoIIaa-like"/>
    <property type="match status" value="1"/>
</dbReference>
<reference evidence="3 4" key="1">
    <citation type="submission" date="2018-03" db="EMBL/GenBank/DDBJ databases">
        <title>Novel Streptomyces sp. from soil.</title>
        <authorList>
            <person name="Tan G.Y.A."/>
            <person name="Lee Z.Y."/>
        </authorList>
    </citation>
    <scope>NUCLEOTIDE SEQUENCE [LARGE SCALE GENOMIC DNA]</scope>
    <source>
        <strain evidence="3 4">ST5x</strain>
    </source>
</reference>
<feature type="region of interest" description="Disordered" evidence="1">
    <location>
        <begin position="119"/>
        <end position="143"/>
    </location>
</feature>
<evidence type="ECO:0000313" key="3">
    <source>
        <dbReference type="EMBL" id="PRH75666.1"/>
    </source>
</evidence>